<evidence type="ECO:0000313" key="7">
    <source>
        <dbReference type="EMBL" id="GAA3026865.1"/>
    </source>
</evidence>
<evidence type="ECO:0000256" key="5">
    <source>
        <dbReference type="ARBA" id="ARBA00023163"/>
    </source>
</evidence>
<evidence type="ECO:0000256" key="4">
    <source>
        <dbReference type="ARBA" id="ARBA00023125"/>
    </source>
</evidence>
<dbReference type="InterPro" id="IPR036388">
    <property type="entry name" value="WH-like_DNA-bd_sf"/>
</dbReference>
<dbReference type="RefSeq" id="WP_234518841.1">
    <property type="nucleotide sequence ID" value="NZ_BAAAUF010000002.1"/>
</dbReference>
<dbReference type="InterPro" id="IPR039425">
    <property type="entry name" value="RNA_pol_sigma-70-like"/>
</dbReference>
<evidence type="ECO:0000259" key="6">
    <source>
        <dbReference type="Pfam" id="PF08281"/>
    </source>
</evidence>
<dbReference type="InterPro" id="IPR013324">
    <property type="entry name" value="RNA_pol_sigma_r3/r4-like"/>
</dbReference>
<evidence type="ECO:0000256" key="3">
    <source>
        <dbReference type="ARBA" id="ARBA00023082"/>
    </source>
</evidence>
<organism evidence="7 8">
    <name type="scientific">Streptomyces glomeratus</name>
    <dbReference type="NCBI Taxonomy" id="284452"/>
    <lineage>
        <taxon>Bacteria</taxon>
        <taxon>Bacillati</taxon>
        <taxon>Actinomycetota</taxon>
        <taxon>Actinomycetes</taxon>
        <taxon>Kitasatosporales</taxon>
        <taxon>Streptomycetaceae</taxon>
        <taxon>Streptomyces</taxon>
    </lineage>
</organism>
<dbReference type="EMBL" id="BAAAUF010000002">
    <property type="protein sequence ID" value="GAA3026865.1"/>
    <property type="molecule type" value="Genomic_DNA"/>
</dbReference>
<dbReference type="Gene3D" id="1.10.10.10">
    <property type="entry name" value="Winged helix-like DNA-binding domain superfamily/Winged helix DNA-binding domain"/>
    <property type="match status" value="1"/>
</dbReference>
<comment type="similarity">
    <text evidence="1">Belongs to the sigma-70 factor family. ECF subfamily.</text>
</comment>
<reference evidence="8" key="1">
    <citation type="journal article" date="2019" name="Int. J. Syst. Evol. Microbiol.">
        <title>The Global Catalogue of Microorganisms (GCM) 10K type strain sequencing project: providing services to taxonomists for standard genome sequencing and annotation.</title>
        <authorList>
            <consortium name="The Broad Institute Genomics Platform"/>
            <consortium name="The Broad Institute Genome Sequencing Center for Infectious Disease"/>
            <person name="Wu L."/>
            <person name="Ma J."/>
        </authorList>
    </citation>
    <scope>NUCLEOTIDE SEQUENCE [LARGE SCALE GENOMIC DNA]</scope>
    <source>
        <strain evidence="8">JCM 9091</strain>
    </source>
</reference>
<protein>
    <submittedName>
        <fullName evidence="7">Sigma-70 family RNA polymerase sigma factor</fullName>
    </submittedName>
</protein>
<dbReference type="InterPro" id="IPR013325">
    <property type="entry name" value="RNA_pol_sigma_r2"/>
</dbReference>
<evidence type="ECO:0000313" key="8">
    <source>
        <dbReference type="Proteomes" id="UP001501532"/>
    </source>
</evidence>
<proteinExistence type="inferred from homology"/>
<evidence type="ECO:0000256" key="2">
    <source>
        <dbReference type="ARBA" id="ARBA00023015"/>
    </source>
</evidence>
<dbReference type="PANTHER" id="PTHR43133">
    <property type="entry name" value="RNA POLYMERASE ECF-TYPE SIGMA FACTO"/>
    <property type="match status" value="1"/>
</dbReference>
<dbReference type="InterPro" id="IPR013249">
    <property type="entry name" value="RNA_pol_sigma70_r4_t2"/>
</dbReference>
<dbReference type="PANTHER" id="PTHR43133:SF8">
    <property type="entry name" value="RNA POLYMERASE SIGMA FACTOR HI_1459-RELATED"/>
    <property type="match status" value="1"/>
</dbReference>
<dbReference type="SUPFAM" id="SSF88946">
    <property type="entry name" value="Sigma2 domain of RNA polymerase sigma factors"/>
    <property type="match status" value="1"/>
</dbReference>
<evidence type="ECO:0000256" key="1">
    <source>
        <dbReference type="ARBA" id="ARBA00010641"/>
    </source>
</evidence>
<dbReference type="SUPFAM" id="SSF88659">
    <property type="entry name" value="Sigma3 and sigma4 domains of RNA polymerase sigma factors"/>
    <property type="match status" value="1"/>
</dbReference>
<dbReference type="Proteomes" id="UP001501532">
    <property type="component" value="Unassembled WGS sequence"/>
</dbReference>
<keyword evidence="3" id="KW-0731">Sigma factor</keyword>
<feature type="domain" description="RNA polymerase sigma factor 70 region 4 type 2" evidence="6">
    <location>
        <begin position="95"/>
        <end position="145"/>
    </location>
</feature>
<keyword evidence="5" id="KW-0804">Transcription</keyword>
<accession>A0ABP6L2F0</accession>
<name>A0ABP6L2F0_9ACTN</name>
<comment type="caution">
    <text evidence="7">The sequence shown here is derived from an EMBL/GenBank/DDBJ whole genome shotgun (WGS) entry which is preliminary data.</text>
</comment>
<dbReference type="NCBIfam" id="TIGR02937">
    <property type="entry name" value="sigma70-ECF"/>
    <property type="match status" value="1"/>
</dbReference>
<dbReference type="Gene3D" id="1.10.1740.10">
    <property type="match status" value="1"/>
</dbReference>
<gene>
    <name evidence="7" type="ORF">GCM10010448_06060</name>
</gene>
<dbReference type="InterPro" id="IPR014284">
    <property type="entry name" value="RNA_pol_sigma-70_dom"/>
</dbReference>
<keyword evidence="8" id="KW-1185">Reference proteome</keyword>
<keyword evidence="4" id="KW-0238">DNA-binding</keyword>
<keyword evidence="2" id="KW-0805">Transcription regulation</keyword>
<sequence length="160" mass="18291">MRGEYAVLVRHVVTLGFERQLAKDAVQETMVDLFRQWSEVRDPRAWVRTTAARHAKRLKDREARQRALDTEAFIRTSSTLPGPEVGMAAKEELFIVLKALQELPEQQRSVMAWHFDGYKPSEIAHHLGVSAVTVRSNLRHARERLKPLWHETGAEGGGEK</sequence>
<dbReference type="Pfam" id="PF08281">
    <property type="entry name" value="Sigma70_r4_2"/>
    <property type="match status" value="1"/>
</dbReference>